<dbReference type="PROSITE" id="PS00028">
    <property type="entry name" value="ZINC_FINGER_C2H2_1"/>
    <property type="match status" value="1"/>
</dbReference>
<feature type="compositionally biased region" description="Polar residues" evidence="1">
    <location>
        <begin position="177"/>
        <end position="186"/>
    </location>
</feature>
<proteinExistence type="predicted"/>
<dbReference type="AlphaFoldDB" id="A0AAD7ZQY2"/>
<accession>A0AAD7ZQY2</accession>
<dbReference type="InterPro" id="IPR013087">
    <property type="entry name" value="Znf_C2H2_type"/>
</dbReference>
<reference evidence="3" key="2">
    <citation type="submission" date="2023-05" db="EMBL/GenBank/DDBJ databases">
        <authorList>
            <person name="Fouks B."/>
        </authorList>
    </citation>
    <scope>NUCLEOTIDE SEQUENCE</scope>
    <source>
        <strain evidence="3">Stay&amp;Tobe</strain>
        <tissue evidence="3">Testes</tissue>
    </source>
</reference>
<evidence type="ECO:0000259" key="2">
    <source>
        <dbReference type="PROSITE" id="PS00028"/>
    </source>
</evidence>
<reference evidence="3" key="1">
    <citation type="journal article" date="2023" name="IScience">
        <title>Live-bearing cockroach genome reveals convergent evolutionary mechanisms linked to viviparity in insects and beyond.</title>
        <authorList>
            <person name="Fouks B."/>
            <person name="Harrison M.C."/>
            <person name="Mikhailova A.A."/>
            <person name="Marchal E."/>
            <person name="English S."/>
            <person name="Carruthers M."/>
            <person name="Jennings E.C."/>
            <person name="Chiamaka E.L."/>
            <person name="Frigard R.A."/>
            <person name="Pippel M."/>
            <person name="Attardo G.M."/>
            <person name="Benoit J.B."/>
            <person name="Bornberg-Bauer E."/>
            <person name="Tobe S.S."/>
        </authorList>
    </citation>
    <scope>NUCLEOTIDE SEQUENCE</scope>
    <source>
        <strain evidence="3">Stay&amp;Tobe</strain>
    </source>
</reference>
<comment type="caution">
    <text evidence="3">The sequence shown here is derived from an EMBL/GenBank/DDBJ whole genome shotgun (WGS) entry which is preliminary data.</text>
</comment>
<dbReference type="EMBL" id="JASPKZ010007310">
    <property type="protein sequence ID" value="KAJ9585078.1"/>
    <property type="molecule type" value="Genomic_DNA"/>
</dbReference>
<feature type="region of interest" description="Disordered" evidence="1">
    <location>
        <begin position="46"/>
        <end position="71"/>
    </location>
</feature>
<feature type="region of interest" description="Disordered" evidence="1">
    <location>
        <begin position="336"/>
        <end position="355"/>
    </location>
</feature>
<dbReference type="Proteomes" id="UP001233999">
    <property type="component" value="Unassembled WGS sequence"/>
</dbReference>
<feature type="compositionally biased region" description="Polar residues" evidence="1">
    <location>
        <begin position="46"/>
        <end position="58"/>
    </location>
</feature>
<sequence>MDNGISPVSCPVCTLYMREGVTLQSHLNTHPKDQVIAALVRISGGSKENQGDSEASCSSHHEQQDFAPPGSSHFTTAITYQQYLSSNGTAPQYISMPTILPAPNSPTHSASNQAAFIQMLYNPYLIQQQQQQQFQLLSSVTSPSHPQSYVRHIVPSVSIPFPASDGYSGTADFPSQGFHNSNSDVASNLPLPPPSTSPTTVLKRSEACSTTERDENTSTQEHQKDVSIQQDNVTYESDNGKVDSCITGVATQTIQYEDEDQKSLKNEHVQVENEEVQVTTDLNDAAVSPMNNQEDGDQYLNNDVSQISGIIMNALRMQSPPSGGSENEYITCDQPEKAESEEKTSEIVKDNSNNDENSNRFIDLDSSETVNIIEIDGIHILVPSEFLEKSAAMLENSEEIPREPENDAASVNIQTDETMPPRGELSEQESVGGNDSSMWVQVRSLMIFWAQV</sequence>
<feature type="domain" description="C2H2-type" evidence="2">
    <location>
        <begin position="10"/>
        <end position="30"/>
    </location>
</feature>
<name>A0AAD7ZQY2_DIPPU</name>
<feature type="compositionally biased region" description="Basic and acidic residues" evidence="1">
    <location>
        <begin position="203"/>
        <end position="225"/>
    </location>
</feature>
<feature type="compositionally biased region" description="Basic and acidic residues" evidence="1">
    <location>
        <begin position="336"/>
        <end position="349"/>
    </location>
</feature>
<feature type="region of interest" description="Disordered" evidence="1">
    <location>
        <begin position="397"/>
        <end position="433"/>
    </location>
</feature>
<organism evidence="3 4">
    <name type="scientific">Diploptera punctata</name>
    <name type="common">Pacific beetle cockroach</name>
    <dbReference type="NCBI Taxonomy" id="6984"/>
    <lineage>
        <taxon>Eukaryota</taxon>
        <taxon>Metazoa</taxon>
        <taxon>Ecdysozoa</taxon>
        <taxon>Arthropoda</taxon>
        <taxon>Hexapoda</taxon>
        <taxon>Insecta</taxon>
        <taxon>Pterygota</taxon>
        <taxon>Neoptera</taxon>
        <taxon>Polyneoptera</taxon>
        <taxon>Dictyoptera</taxon>
        <taxon>Blattodea</taxon>
        <taxon>Blaberoidea</taxon>
        <taxon>Blaberidae</taxon>
        <taxon>Diplopterinae</taxon>
        <taxon>Diploptera</taxon>
    </lineage>
</organism>
<evidence type="ECO:0000313" key="4">
    <source>
        <dbReference type="Proteomes" id="UP001233999"/>
    </source>
</evidence>
<feature type="region of interest" description="Disordered" evidence="1">
    <location>
        <begin position="172"/>
        <end position="226"/>
    </location>
</feature>
<keyword evidence="4" id="KW-1185">Reference proteome</keyword>
<gene>
    <name evidence="3" type="ORF">L9F63_020586</name>
</gene>
<evidence type="ECO:0000256" key="1">
    <source>
        <dbReference type="SAM" id="MobiDB-lite"/>
    </source>
</evidence>
<protein>
    <recommendedName>
        <fullName evidence="2">C2H2-type domain-containing protein</fullName>
    </recommendedName>
</protein>
<evidence type="ECO:0000313" key="3">
    <source>
        <dbReference type="EMBL" id="KAJ9585078.1"/>
    </source>
</evidence>